<reference evidence="1 2" key="1">
    <citation type="submission" date="2016-10" db="EMBL/GenBank/DDBJ databases">
        <authorList>
            <person name="de Groot N.N."/>
        </authorList>
    </citation>
    <scope>NUCLEOTIDE SEQUENCE [LARGE SCALE GENOMIC DNA]</scope>
    <source>
        <strain evidence="1 2">CGMCC 1.8891</strain>
    </source>
</reference>
<proteinExistence type="predicted"/>
<name>A0A1I3XGN7_9RHOB</name>
<evidence type="ECO:0000313" key="2">
    <source>
        <dbReference type="Proteomes" id="UP000183299"/>
    </source>
</evidence>
<accession>A0A1I3XGN7</accession>
<gene>
    <name evidence="1" type="ORF">SAMN04488138_1554</name>
</gene>
<keyword evidence="2" id="KW-1185">Reference proteome</keyword>
<organism evidence="1 2">
    <name type="scientific">Celeribacter halophilus</name>
    <dbReference type="NCBI Taxonomy" id="576117"/>
    <lineage>
        <taxon>Bacteria</taxon>
        <taxon>Pseudomonadati</taxon>
        <taxon>Pseudomonadota</taxon>
        <taxon>Alphaproteobacteria</taxon>
        <taxon>Rhodobacterales</taxon>
        <taxon>Roseobacteraceae</taxon>
        <taxon>Celeribacter</taxon>
    </lineage>
</organism>
<dbReference type="Proteomes" id="UP000183299">
    <property type="component" value="Unassembled WGS sequence"/>
</dbReference>
<sequence length="64" mass="6663">MWLCLAASRQSKGLKSAVQMGCPIGCMNKQGFLVAAAGSGQHSSLVTLNPGSHIARRSHGGFYS</sequence>
<dbReference type="EMBL" id="FORY01000055">
    <property type="protein sequence ID" value="SFK18737.1"/>
    <property type="molecule type" value="Genomic_DNA"/>
</dbReference>
<protein>
    <submittedName>
        <fullName evidence="1">Uncharacterized protein</fullName>
    </submittedName>
</protein>
<evidence type="ECO:0000313" key="1">
    <source>
        <dbReference type="EMBL" id="SFK18737.1"/>
    </source>
</evidence>
<dbReference type="STRING" id="576117.SAMN04488138_1554"/>
<dbReference type="AlphaFoldDB" id="A0A1I3XGN7"/>